<sequence>MSEIPALQNPTHILIEKHAVKLLRIKKLMATIKHQWAAINPSMNFESPIWTETEIDVFEQEKKIQLPEEYKACLMEVGEISRDYFRGLLNISLRNRLAKDFTRMKKKAISATKVHNVGSLYGKGWINESCFNVLKEEDKFRLYRKVPLFSPDASYEELFRLKSWDAYLNGCLDLGDDKYLILNGDFKGEVWKYGFEPEGEYAPTKYRECFTPVSAKRPHLLDSIIESLTKNT</sequence>
<organism evidence="1 2">
    <name type="scientific">Xanthocytophaga flava</name>
    <dbReference type="NCBI Taxonomy" id="3048013"/>
    <lineage>
        <taxon>Bacteria</taxon>
        <taxon>Pseudomonadati</taxon>
        <taxon>Bacteroidota</taxon>
        <taxon>Cytophagia</taxon>
        <taxon>Cytophagales</taxon>
        <taxon>Rhodocytophagaceae</taxon>
        <taxon>Xanthocytophaga</taxon>
    </lineage>
</organism>
<dbReference type="Proteomes" id="UP001241110">
    <property type="component" value="Unassembled WGS sequence"/>
</dbReference>
<evidence type="ECO:0008006" key="3">
    <source>
        <dbReference type="Google" id="ProtNLM"/>
    </source>
</evidence>
<evidence type="ECO:0000313" key="1">
    <source>
        <dbReference type="EMBL" id="MDJ1486243.1"/>
    </source>
</evidence>
<comment type="caution">
    <text evidence="1">The sequence shown here is derived from an EMBL/GenBank/DDBJ whole genome shotgun (WGS) entry which is preliminary data.</text>
</comment>
<name>A0AAE3UD66_9BACT</name>
<protein>
    <recommendedName>
        <fullName evidence="3">SMI1/KNR4 family protein</fullName>
    </recommendedName>
</protein>
<dbReference type="EMBL" id="JASJOS010000031">
    <property type="protein sequence ID" value="MDJ1486243.1"/>
    <property type="molecule type" value="Genomic_DNA"/>
</dbReference>
<dbReference type="AlphaFoldDB" id="A0AAE3UD66"/>
<proteinExistence type="predicted"/>
<accession>A0AAE3UD66</accession>
<reference evidence="1" key="1">
    <citation type="submission" date="2023-05" db="EMBL/GenBank/DDBJ databases">
        <authorList>
            <person name="Zhang X."/>
        </authorList>
    </citation>
    <scope>NUCLEOTIDE SEQUENCE</scope>
    <source>
        <strain evidence="1">YF14B1</strain>
    </source>
</reference>
<dbReference type="SUPFAM" id="SSF160631">
    <property type="entry name" value="SMI1/KNR4-like"/>
    <property type="match status" value="1"/>
</dbReference>
<gene>
    <name evidence="1" type="ORF">QNI16_37515</name>
</gene>
<dbReference type="RefSeq" id="WP_313989687.1">
    <property type="nucleotide sequence ID" value="NZ_JASJOS010000031.1"/>
</dbReference>
<evidence type="ECO:0000313" key="2">
    <source>
        <dbReference type="Proteomes" id="UP001241110"/>
    </source>
</evidence>
<dbReference type="InterPro" id="IPR037883">
    <property type="entry name" value="Knr4/Smi1-like_sf"/>
</dbReference>